<feature type="transmembrane region" description="Helical" evidence="6">
    <location>
        <begin position="137"/>
        <end position="154"/>
    </location>
</feature>
<evidence type="ECO:0000256" key="4">
    <source>
        <dbReference type="ARBA" id="ARBA00023136"/>
    </source>
</evidence>
<feature type="compositionally biased region" description="Low complexity" evidence="5">
    <location>
        <begin position="213"/>
        <end position="224"/>
    </location>
</feature>
<feature type="transmembrane region" description="Helical" evidence="6">
    <location>
        <begin position="58"/>
        <end position="74"/>
    </location>
</feature>
<feature type="region of interest" description="Disordered" evidence="5">
    <location>
        <begin position="205"/>
        <end position="228"/>
    </location>
</feature>
<evidence type="ECO:0000256" key="1">
    <source>
        <dbReference type="ARBA" id="ARBA00004141"/>
    </source>
</evidence>
<reference evidence="8 9" key="1">
    <citation type="submission" date="2021-08" db="EMBL/GenBank/DDBJ databases">
        <title>WGS of actinomycetes from Thailand.</title>
        <authorList>
            <person name="Thawai C."/>
        </authorList>
    </citation>
    <scope>NUCLEOTIDE SEQUENCE [LARGE SCALE GENOMIC DNA]</scope>
    <source>
        <strain evidence="8 9">PLK6-54</strain>
    </source>
</reference>
<feature type="domain" description="Integral membrane bound transporter" evidence="7">
    <location>
        <begin position="376"/>
        <end position="496"/>
    </location>
</feature>
<evidence type="ECO:0000256" key="5">
    <source>
        <dbReference type="SAM" id="MobiDB-lite"/>
    </source>
</evidence>
<dbReference type="RefSeq" id="WP_222959600.1">
    <property type="nucleotide sequence ID" value="NZ_JAINZZ010000001.1"/>
</dbReference>
<feature type="transmembrane region" description="Helical" evidence="6">
    <location>
        <begin position="410"/>
        <end position="430"/>
    </location>
</feature>
<dbReference type="InterPro" id="IPR049453">
    <property type="entry name" value="Memb_transporter_dom"/>
</dbReference>
<evidence type="ECO:0000256" key="2">
    <source>
        <dbReference type="ARBA" id="ARBA00022692"/>
    </source>
</evidence>
<sequence>MRRFPPLSVRAGHFPVLPLRASLRPARPSDIWFKPALSVVAALAVPDLVLLALGRVDLILYTMAGSLCALYAHNRPYRARARVLAGVVVGMAATVGVALTAASLTRNALVLVAVGSLMAAVQKLLCDTRRIGPPAQVIFVFVGSAALFVPQHLAQVPGHVALTVAAGAWAWCVGMAPALVRPDGPERRAVAAALRAAAALADAHRPATGVREGAPGAPDGSAGPTHPCRCDGSGDGRNDCRRLRASTAAALHAARHALLTSGSRPAVRRPLELLLVRAEVALAAPAGANPDVLRSLVAALRGRGPLPTPVTSAGLAASSARGSLPSGDPWAAEILGAEAERRSPGPRLRDALSPASPLLPVALRTFVGCALAGSGSLALGVGRPYWALVTAASLYQANLAHTWSRGLQRLVGNLVGVLVFAALVPVAGLGPGARIVCCLLCAFGAEALISRSYWLGTVCVTPMALLVTEFVRAQPPGQLIADRAIDTAIGAGVGLLAAVAVTNRRVGDTVRRALAGLERANEEAGSALSEPVVDPAGLRSARRGLATALVDLRTAADAAAGEWWPRDVPDERVLAAEQAGHRTLAAIVERQGLLTLEDAPG</sequence>
<name>A0ABS7PZM4_9ACTN</name>
<keyword evidence="9" id="KW-1185">Reference proteome</keyword>
<feature type="transmembrane region" description="Helical" evidence="6">
    <location>
        <begin position="81"/>
        <end position="102"/>
    </location>
</feature>
<feature type="transmembrane region" description="Helical" evidence="6">
    <location>
        <begin position="108"/>
        <end position="125"/>
    </location>
</feature>
<keyword evidence="2 6" id="KW-0812">Transmembrane</keyword>
<evidence type="ECO:0000259" key="7">
    <source>
        <dbReference type="Pfam" id="PF13515"/>
    </source>
</evidence>
<evidence type="ECO:0000256" key="3">
    <source>
        <dbReference type="ARBA" id="ARBA00022989"/>
    </source>
</evidence>
<comment type="subcellular location">
    <subcellularLocation>
        <location evidence="1">Membrane</location>
        <topology evidence="1">Multi-pass membrane protein</topology>
    </subcellularLocation>
</comment>
<evidence type="ECO:0000256" key="6">
    <source>
        <dbReference type="SAM" id="Phobius"/>
    </source>
</evidence>
<comment type="caution">
    <text evidence="8">The sequence shown here is derived from an EMBL/GenBank/DDBJ whole genome shotgun (WGS) entry which is preliminary data.</text>
</comment>
<keyword evidence="3 6" id="KW-1133">Transmembrane helix</keyword>
<feature type="transmembrane region" description="Helical" evidence="6">
    <location>
        <begin position="160"/>
        <end position="180"/>
    </location>
</feature>
<keyword evidence="4 6" id="KW-0472">Membrane</keyword>
<gene>
    <name evidence="8" type="ORF">K7862_01640</name>
</gene>
<evidence type="ECO:0000313" key="9">
    <source>
        <dbReference type="Proteomes" id="UP000778578"/>
    </source>
</evidence>
<dbReference type="EMBL" id="JAINZZ010000001">
    <property type="protein sequence ID" value="MBY8876342.1"/>
    <property type="molecule type" value="Genomic_DNA"/>
</dbReference>
<protein>
    <submittedName>
        <fullName evidence="8">FUSC family protein</fullName>
    </submittedName>
</protein>
<organism evidence="8 9">
    <name type="scientific">Actinacidiphila acidipaludis</name>
    <dbReference type="NCBI Taxonomy" id="2873382"/>
    <lineage>
        <taxon>Bacteria</taxon>
        <taxon>Bacillati</taxon>
        <taxon>Actinomycetota</taxon>
        <taxon>Actinomycetes</taxon>
        <taxon>Kitasatosporales</taxon>
        <taxon>Streptomycetaceae</taxon>
        <taxon>Actinacidiphila</taxon>
    </lineage>
</organism>
<proteinExistence type="predicted"/>
<dbReference type="Pfam" id="PF13515">
    <property type="entry name" value="FUSC_2"/>
    <property type="match status" value="1"/>
</dbReference>
<accession>A0ABS7PZM4</accession>
<dbReference type="Proteomes" id="UP000778578">
    <property type="component" value="Unassembled WGS sequence"/>
</dbReference>
<evidence type="ECO:0000313" key="8">
    <source>
        <dbReference type="EMBL" id="MBY8876342.1"/>
    </source>
</evidence>